<dbReference type="Proteomes" id="UP000464178">
    <property type="component" value="Chromosome"/>
</dbReference>
<dbReference type="GO" id="GO:0016788">
    <property type="term" value="F:hydrolase activity, acting on ester bonds"/>
    <property type="evidence" value="ECO:0007669"/>
    <property type="project" value="UniProtKB-ARBA"/>
</dbReference>
<name>A0A6P2DKT1_9BACT</name>
<dbReference type="Pfam" id="PF13472">
    <property type="entry name" value="Lipase_GDSL_2"/>
    <property type="match status" value="1"/>
</dbReference>
<comment type="similarity">
    <text evidence="1">Belongs to the 'GDSL' lipolytic enzyme family. Platelet-activating factor acetylhydrolase IB beta/gamma subunits subfamily.</text>
</comment>
<dbReference type="InterPro" id="IPR013830">
    <property type="entry name" value="SGNH_hydro"/>
</dbReference>
<proteinExistence type="inferred from homology"/>
<organism evidence="3 4">
    <name type="scientific">Gemmata massiliana</name>
    <dbReference type="NCBI Taxonomy" id="1210884"/>
    <lineage>
        <taxon>Bacteria</taxon>
        <taxon>Pseudomonadati</taxon>
        <taxon>Planctomycetota</taxon>
        <taxon>Planctomycetia</taxon>
        <taxon>Gemmatales</taxon>
        <taxon>Gemmataceae</taxon>
        <taxon>Gemmata</taxon>
    </lineage>
</organism>
<dbReference type="AlphaFoldDB" id="A0A6P2DKT1"/>
<sequence length="237" mass="25294">MHALVLTLLAVAQPPAKDVAWEPAARAKEYPWMSVETWKKLHAGHLARTKKGAVDVAFLGDSITQGWDGAGAPVWKKRFAPLNAANYGIGGDTTREVLYRLNDGILDGIKPKVVVLMIGTNNFGLPGDSVADTVKGVTAVVASVRKKAPDAKILLLGIFPRDKAAGTAFRKKIAEANEAISKLGDGKTVVYLDIGKKFLADDGTLSADVMPDALHLSEKGYGIWADAIEEPLKALLK</sequence>
<dbReference type="SUPFAM" id="SSF52266">
    <property type="entry name" value="SGNH hydrolase"/>
    <property type="match status" value="1"/>
</dbReference>
<dbReference type="RefSeq" id="WP_162672403.1">
    <property type="nucleotide sequence ID" value="NZ_LR593886.1"/>
</dbReference>
<dbReference type="InterPro" id="IPR036514">
    <property type="entry name" value="SGNH_hydro_sf"/>
</dbReference>
<feature type="domain" description="SGNH hydrolase-type esterase" evidence="2">
    <location>
        <begin position="58"/>
        <end position="222"/>
    </location>
</feature>
<dbReference type="PANTHER" id="PTHR11852">
    <property type="entry name" value="PLATELET-ACTIVATING FACTOR ACETYLHYDROLASE"/>
    <property type="match status" value="1"/>
</dbReference>
<protein>
    <recommendedName>
        <fullName evidence="2">SGNH hydrolase-type esterase domain-containing protein</fullName>
    </recommendedName>
</protein>
<reference evidence="3 4" key="1">
    <citation type="submission" date="2019-05" db="EMBL/GenBank/DDBJ databases">
        <authorList>
            <consortium name="Science for Life Laboratories"/>
        </authorList>
    </citation>
    <scope>NUCLEOTIDE SEQUENCE [LARGE SCALE GENOMIC DNA]</scope>
    <source>
        <strain evidence="3">Soil9</strain>
    </source>
</reference>
<dbReference type="Gene3D" id="3.40.50.1110">
    <property type="entry name" value="SGNH hydrolase"/>
    <property type="match status" value="1"/>
</dbReference>
<evidence type="ECO:0000313" key="3">
    <source>
        <dbReference type="EMBL" id="VTS01263.1"/>
    </source>
</evidence>
<evidence type="ECO:0000259" key="2">
    <source>
        <dbReference type="Pfam" id="PF13472"/>
    </source>
</evidence>
<evidence type="ECO:0000256" key="1">
    <source>
        <dbReference type="ARBA" id="ARBA00038184"/>
    </source>
</evidence>
<dbReference type="EMBL" id="LR593886">
    <property type="protein sequence ID" value="VTS01263.1"/>
    <property type="molecule type" value="Genomic_DNA"/>
</dbReference>
<dbReference type="PANTHER" id="PTHR11852:SF0">
    <property type="entry name" value="PLATELET-ACTIVATING FACTOR ACETYLHYDROLASE IB SUBUNIT BETA HOMOLOG"/>
    <property type="match status" value="1"/>
</dbReference>
<keyword evidence="4" id="KW-1185">Reference proteome</keyword>
<evidence type="ECO:0000313" key="4">
    <source>
        <dbReference type="Proteomes" id="UP000464178"/>
    </source>
</evidence>
<gene>
    <name evidence="3" type="ORF">SOIL9_79080</name>
</gene>
<accession>A0A6P2DKT1</accession>
<dbReference type="KEGG" id="gms:SOIL9_79080"/>